<proteinExistence type="predicted"/>
<evidence type="ECO:0000313" key="1">
    <source>
        <dbReference type="EMBL" id="QUB86147.1"/>
    </source>
</evidence>
<accession>A0ABX7XYK1</accession>
<gene>
    <name evidence="1" type="ORF">J5A51_02470</name>
</gene>
<dbReference type="RefSeq" id="WP_154663408.1">
    <property type="nucleotide sequence ID" value="NZ_CP012075.1"/>
</dbReference>
<name>A0ABX7XYK1_9BACT</name>
<reference evidence="1 2" key="1">
    <citation type="submission" date="2021-03" db="EMBL/GenBank/DDBJ databases">
        <title>Human Oral Microbial Genomes.</title>
        <authorList>
            <person name="Johnston C.D."/>
            <person name="Chen T."/>
            <person name="Dewhirst F.E."/>
        </authorList>
    </citation>
    <scope>NUCLEOTIDE SEQUENCE [LARGE SCALE GENOMIC DNA]</scope>
    <source>
        <strain evidence="1 2">W1435</strain>
    </source>
</reference>
<evidence type="ECO:0000313" key="2">
    <source>
        <dbReference type="Proteomes" id="UP000682005"/>
    </source>
</evidence>
<keyword evidence="2" id="KW-1185">Reference proteome</keyword>
<organism evidence="1 2">
    <name type="scientific">Prevotella fusca JCM 17724</name>
    <dbReference type="NCBI Taxonomy" id="1236517"/>
    <lineage>
        <taxon>Bacteria</taxon>
        <taxon>Pseudomonadati</taxon>
        <taxon>Bacteroidota</taxon>
        <taxon>Bacteroidia</taxon>
        <taxon>Bacteroidales</taxon>
        <taxon>Prevotellaceae</taxon>
        <taxon>Prevotella</taxon>
    </lineage>
</organism>
<sequence>MLVAGGFCGNLFAFHLPDECHLQKRSDVRRVVFRRKVMPDIADGIADRQNGWLRGCTLVTVITQYATLFIISRLLVLQSVSHPVLSSLSGSAYY</sequence>
<dbReference type="Proteomes" id="UP000682005">
    <property type="component" value="Chromosome 2"/>
</dbReference>
<protein>
    <submittedName>
        <fullName evidence="1">Uncharacterized protein</fullName>
    </submittedName>
</protein>
<dbReference type="EMBL" id="CP072369">
    <property type="protein sequence ID" value="QUB86147.1"/>
    <property type="molecule type" value="Genomic_DNA"/>
</dbReference>